<sequence length="135" mass="15374">MVGGGHGHTLDSTHHTRNMDYLTNLDRVVGTLDVRIGSLQSVERDTKRLGDLPHSVSGFDRIVRRIWVGSLSRRCRPISTLAYDIALGRVPAFRSIREGQLCLRRWQGELRRALLTNNIRRTVRRNRLTNADMGS</sequence>
<proteinExistence type="predicted"/>
<dbReference type="RefSeq" id="XP_007679124.1">
    <property type="nucleotide sequence ID" value="XM_007680934.1"/>
</dbReference>
<dbReference type="EMBL" id="KB445559">
    <property type="protein sequence ID" value="EMC94287.1"/>
    <property type="molecule type" value="Genomic_DNA"/>
</dbReference>
<accession>M2LJ77</accession>
<name>M2LJ77_BAUPA</name>
<dbReference type="AlphaFoldDB" id="M2LJ77"/>
<dbReference type="KEGG" id="bcom:BAUCODRAFT_227761"/>
<evidence type="ECO:0000313" key="1">
    <source>
        <dbReference type="EMBL" id="EMC94287.1"/>
    </source>
</evidence>
<evidence type="ECO:0000313" key="2">
    <source>
        <dbReference type="Proteomes" id="UP000011761"/>
    </source>
</evidence>
<protein>
    <submittedName>
        <fullName evidence="1">Uncharacterized protein</fullName>
    </submittedName>
</protein>
<dbReference type="HOGENOM" id="CLU_1885397_0_0_1"/>
<reference evidence="1 2" key="1">
    <citation type="journal article" date="2012" name="PLoS Pathog.">
        <title>Diverse lifestyles and strategies of plant pathogenesis encoded in the genomes of eighteen Dothideomycetes fungi.</title>
        <authorList>
            <person name="Ohm R.A."/>
            <person name="Feau N."/>
            <person name="Henrissat B."/>
            <person name="Schoch C.L."/>
            <person name="Horwitz B.A."/>
            <person name="Barry K.W."/>
            <person name="Condon B.J."/>
            <person name="Copeland A.C."/>
            <person name="Dhillon B."/>
            <person name="Glaser F."/>
            <person name="Hesse C.N."/>
            <person name="Kosti I."/>
            <person name="LaButti K."/>
            <person name="Lindquist E.A."/>
            <person name="Lucas S."/>
            <person name="Salamov A.A."/>
            <person name="Bradshaw R.E."/>
            <person name="Ciuffetti L."/>
            <person name="Hamelin R.C."/>
            <person name="Kema G.H.J."/>
            <person name="Lawrence C."/>
            <person name="Scott J.A."/>
            <person name="Spatafora J.W."/>
            <person name="Turgeon B.G."/>
            <person name="de Wit P.J.G.M."/>
            <person name="Zhong S."/>
            <person name="Goodwin S.B."/>
            <person name="Grigoriev I.V."/>
        </authorList>
    </citation>
    <scope>NUCLEOTIDE SEQUENCE [LARGE SCALE GENOMIC DNA]</scope>
    <source>
        <strain evidence="1 2">UAMH 10762</strain>
    </source>
</reference>
<gene>
    <name evidence="1" type="ORF">BAUCODRAFT_227761</name>
</gene>
<organism evidence="1 2">
    <name type="scientific">Baudoinia panamericana (strain UAMH 10762)</name>
    <name type="common">Angels' share fungus</name>
    <name type="synonym">Baudoinia compniacensis (strain UAMH 10762)</name>
    <dbReference type="NCBI Taxonomy" id="717646"/>
    <lineage>
        <taxon>Eukaryota</taxon>
        <taxon>Fungi</taxon>
        <taxon>Dikarya</taxon>
        <taxon>Ascomycota</taxon>
        <taxon>Pezizomycotina</taxon>
        <taxon>Dothideomycetes</taxon>
        <taxon>Dothideomycetidae</taxon>
        <taxon>Mycosphaerellales</taxon>
        <taxon>Teratosphaeriaceae</taxon>
        <taxon>Baudoinia</taxon>
    </lineage>
</organism>
<keyword evidence="2" id="KW-1185">Reference proteome</keyword>
<dbReference type="Proteomes" id="UP000011761">
    <property type="component" value="Unassembled WGS sequence"/>
</dbReference>
<dbReference type="GeneID" id="19109927"/>